<accession>A0A927CAF7</accession>
<evidence type="ECO:0000313" key="3">
    <source>
        <dbReference type="Proteomes" id="UP000639396"/>
    </source>
</evidence>
<reference evidence="2" key="1">
    <citation type="submission" date="2020-09" db="EMBL/GenBank/DDBJ databases">
        <title>A novel bacterium of genus Paenibacillus, isolated from South China Sea.</title>
        <authorList>
            <person name="Huang H."/>
            <person name="Mo K."/>
            <person name="Hu Y."/>
        </authorList>
    </citation>
    <scope>NUCLEOTIDE SEQUENCE</scope>
    <source>
        <strain evidence="2">IB182363</strain>
    </source>
</reference>
<proteinExistence type="predicted"/>
<evidence type="ECO:0000313" key="2">
    <source>
        <dbReference type="EMBL" id="MBD2864419.1"/>
    </source>
</evidence>
<gene>
    <name evidence="2" type="ORF">IDH45_20745</name>
</gene>
<organism evidence="2 3">
    <name type="scientific">Paenibacillus oceani</name>
    <dbReference type="NCBI Taxonomy" id="2772510"/>
    <lineage>
        <taxon>Bacteria</taxon>
        <taxon>Bacillati</taxon>
        <taxon>Bacillota</taxon>
        <taxon>Bacilli</taxon>
        <taxon>Bacillales</taxon>
        <taxon>Paenibacillaceae</taxon>
        <taxon>Paenibacillus</taxon>
    </lineage>
</organism>
<keyword evidence="3" id="KW-1185">Reference proteome</keyword>
<sequence>MIVEVGCAKVDITPEMPVPLAGFAVRGNAPYEGIRSRIYLRAVYMRQPGEGGAVRTALLVSADLLWWGSDRVPGLLAKLKERWGLEKETVVLHGTHSHSGPQTGFGFHRLLGAADAGYVGYLEDKLMEAVEAAAANVEPVTIERGAGECRIGVQRRRYADGQAFGGEYPDGLMDPELSVIRFRTRAGTDKAIIVHYACHPVTAHQNYVSSEFTGTAAEEMERRLGDGALCLYLQGACGDINIFKSSAPAAMTDDYDQIRYFGMKFADAASAVLNSRMSGVKPVLLQGCSYSVPLPLKPLESKEELEAIAGKRQQPYDEWAVEMLSRGDTRATELVLEMNRLDIADGFAILTMNAEVVVEYGLYIKEISSGSVWPVPYSNGMIGYVPTREQIRCGGYEPLQSTYYFYMPGRFEESIEDTLRGKLDEIVGD</sequence>
<name>A0A927CAF7_9BACL</name>
<dbReference type="AlphaFoldDB" id="A0A927CAF7"/>
<comment type="caution">
    <text evidence="2">The sequence shown here is derived from an EMBL/GenBank/DDBJ whole genome shotgun (WGS) entry which is preliminary data.</text>
</comment>
<dbReference type="RefSeq" id="WP_190930047.1">
    <property type="nucleotide sequence ID" value="NZ_JACXJA010000029.1"/>
</dbReference>
<dbReference type="EMBL" id="JACXJA010000029">
    <property type="protein sequence ID" value="MBD2864419.1"/>
    <property type="molecule type" value="Genomic_DNA"/>
</dbReference>
<dbReference type="Pfam" id="PF04734">
    <property type="entry name" value="Ceramidase_alk"/>
    <property type="match status" value="1"/>
</dbReference>
<evidence type="ECO:0000259" key="1">
    <source>
        <dbReference type="Pfam" id="PF04734"/>
    </source>
</evidence>
<feature type="domain" description="Neutral/alkaline non-lysosomal ceramidase N-terminal" evidence="1">
    <location>
        <begin position="4"/>
        <end position="224"/>
    </location>
</feature>
<dbReference type="Proteomes" id="UP000639396">
    <property type="component" value="Unassembled WGS sequence"/>
</dbReference>
<protein>
    <submittedName>
        <fullName evidence="2">Neutral/alkaline non-lysosomal ceramidase N-terminal domain-containing protein</fullName>
    </submittedName>
</protein>
<dbReference type="InterPro" id="IPR031329">
    <property type="entry name" value="NEUT/ALK_ceramidase_N"/>
</dbReference>